<dbReference type="RefSeq" id="WP_211263269.1">
    <property type="nucleotide sequence ID" value="NZ_LGRV01000004.1"/>
</dbReference>
<evidence type="ECO:0000256" key="2">
    <source>
        <dbReference type="ARBA" id="ARBA00022448"/>
    </source>
</evidence>
<dbReference type="NCBIfam" id="NF038246">
    <property type="entry name" value="bile_salt_MFS"/>
    <property type="match status" value="1"/>
</dbReference>
<evidence type="ECO:0000256" key="7">
    <source>
        <dbReference type="SAM" id="Phobius"/>
    </source>
</evidence>
<feature type="transmembrane region" description="Helical" evidence="7">
    <location>
        <begin position="169"/>
        <end position="190"/>
    </location>
</feature>
<protein>
    <submittedName>
        <fullName evidence="9">MFS transporter</fullName>
    </submittedName>
</protein>
<dbReference type="SUPFAM" id="SSF103473">
    <property type="entry name" value="MFS general substrate transporter"/>
    <property type="match status" value="1"/>
</dbReference>
<feature type="transmembrane region" description="Helical" evidence="7">
    <location>
        <begin position="352"/>
        <end position="374"/>
    </location>
</feature>
<evidence type="ECO:0000256" key="3">
    <source>
        <dbReference type="ARBA" id="ARBA00022475"/>
    </source>
</evidence>
<evidence type="ECO:0000313" key="9">
    <source>
        <dbReference type="EMBL" id="KOS67171.1"/>
    </source>
</evidence>
<dbReference type="PROSITE" id="PS50850">
    <property type="entry name" value="MFS"/>
    <property type="match status" value="1"/>
</dbReference>
<keyword evidence="4 7" id="KW-0812">Transmembrane</keyword>
<evidence type="ECO:0000256" key="5">
    <source>
        <dbReference type="ARBA" id="ARBA00022989"/>
    </source>
</evidence>
<feature type="transmembrane region" description="Helical" evidence="7">
    <location>
        <begin position="316"/>
        <end position="340"/>
    </location>
</feature>
<comment type="subcellular location">
    <subcellularLocation>
        <location evidence="1">Cell membrane</location>
        <topology evidence="1">Multi-pass membrane protein</topology>
    </subcellularLocation>
</comment>
<dbReference type="PANTHER" id="PTHR43124">
    <property type="entry name" value="PURINE EFFLUX PUMP PBUE"/>
    <property type="match status" value="1"/>
</dbReference>
<feature type="transmembrane region" description="Helical" evidence="7">
    <location>
        <begin position="380"/>
        <end position="401"/>
    </location>
</feature>
<dbReference type="EMBL" id="LGRV01000004">
    <property type="protein sequence ID" value="KOS67171.1"/>
    <property type="molecule type" value="Genomic_DNA"/>
</dbReference>
<evidence type="ECO:0000256" key="4">
    <source>
        <dbReference type="ARBA" id="ARBA00022692"/>
    </source>
</evidence>
<evidence type="ECO:0000259" key="8">
    <source>
        <dbReference type="PROSITE" id="PS50850"/>
    </source>
</evidence>
<dbReference type="Gene3D" id="1.20.1250.20">
    <property type="entry name" value="MFS general substrate transporter like domains"/>
    <property type="match status" value="2"/>
</dbReference>
<dbReference type="InterPro" id="IPR020846">
    <property type="entry name" value="MFS_dom"/>
</dbReference>
<evidence type="ECO:0000256" key="6">
    <source>
        <dbReference type="ARBA" id="ARBA00023136"/>
    </source>
</evidence>
<feature type="domain" description="Major facilitator superfamily (MFS) profile" evidence="8">
    <location>
        <begin position="10"/>
        <end position="405"/>
    </location>
</feature>
<feature type="transmembrane region" description="Helical" evidence="7">
    <location>
        <begin position="226"/>
        <end position="248"/>
    </location>
</feature>
<dbReference type="Pfam" id="PF07690">
    <property type="entry name" value="MFS_1"/>
    <property type="match status" value="1"/>
</dbReference>
<keyword evidence="2" id="KW-0813">Transport</keyword>
<reference evidence="10" key="1">
    <citation type="submission" date="2015-07" db="EMBL/GenBank/DDBJ databases">
        <title>Fjat-14205 dsm 2895.</title>
        <authorList>
            <person name="Liu B."/>
            <person name="Wang J."/>
            <person name="Zhu Y."/>
            <person name="Liu G."/>
            <person name="Chen Q."/>
            <person name="Chen Z."/>
            <person name="Lan J."/>
            <person name="Che J."/>
            <person name="Ge C."/>
            <person name="Shi H."/>
            <person name="Pan Z."/>
            <person name="Liu X."/>
        </authorList>
    </citation>
    <scope>NUCLEOTIDE SEQUENCE [LARGE SCALE GENOMIC DNA]</scope>
    <source>
        <strain evidence="10">DSM 25560</strain>
    </source>
</reference>
<evidence type="ECO:0000313" key="10">
    <source>
        <dbReference type="Proteomes" id="UP000050668"/>
    </source>
</evidence>
<evidence type="ECO:0000256" key="1">
    <source>
        <dbReference type="ARBA" id="ARBA00004651"/>
    </source>
</evidence>
<feature type="transmembrane region" description="Helical" evidence="7">
    <location>
        <begin position="260"/>
        <end position="280"/>
    </location>
</feature>
<keyword evidence="6 7" id="KW-0472">Membrane</keyword>
<feature type="transmembrane region" description="Helical" evidence="7">
    <location>
        <begin position="104"/>
        <end position="127"/>
    </location>
</feature>
<keyword evidence="3" id="KW-1003">Cell membrane</keyword>
<feature type="transmembrane region" description="Helical" evidence="7">
    <location>
        <begin position="139"/>
        <end position="157"/>
    </location>
</feature>
<organism evidence="9 10">
    <name type="scientific">Lysinibacillus contaminans</name>
    <dbReference type="NCBI Taxonomy" id="1293441"/>
    <lineage>
        <taxon>Bacteria</taxon>
        <taxon>Bacillati</taxon>
        <taxon>Bacillota</taxon>
        <taxon>Bacilli</taxon>
        <taxon>Bacillales</taxon>
        <taxon>Bacillaceae</taxon>
        <taxon>Lysinibacillus</taxon>
    </lineage>
</organism>
<feature type="transmembrane region" description="Helical" evidence="7">
    <location>
        <begin position="12"/>
        <end position="31"/>
    </location>
</feature>
<dbReference type="InterPro" id="IPR050189">
    <property type="entry name" value="MFS_Efflux_Transporters"/>
</dbReference>
<gene>
    <name evidence="9" type="ORF">AEA09_15095</name>
</gene>
<feature type="transmembrane region" description="Helical" evidence="7">
    <location>
        <begin position="292"/>
        <end position="310"/>
    </location>
</feature>
<feature type="transmembrane region" description="Helical" evidence="7">
    <location>
        <begin position="79"/>
        <end position="98"/>
    </location>
</feature>
<comment type="caution">
    <text evidence="9">The sequence shown here is derived from an EMBL/GenBank/DDBJ whole genome shotgun (WGS) entry which is preliminary data.</text>
</comment>
<dbReference type="PANTHER" id="PTHR43124:SF3">
    <property type="entry name" value="CHLORAMPHENICOL EFFLUX PUMP RV0191"/>
    <property type="match status" value="1"/>
</dbReference>
<accession>A0ABR5JXZ7</accession>
<dbReference type="InterPro" id="IPR011701">
    <property type="entry name" value="MFS"/>
</dbReference>
<sequence length="416" mass="44871">MDTIRSNKKKYFMVFVCMFLQAVPFGIAQNIQPLFIPYVIEKFNFSLASFSLIFTFGAIAAAVFSPFFGKLFGKVNLKLLFIIGTTLSSLGFLAFGFATSLPQFYLFSAILQIGCGIFSGLGVPYVINTWFPKEGRGKALGMAFAGGSIGNIFLQQITSQMLANNGVTYSYIAFGLVSLVCSLPVILLFIRLPKEGEVEKVTADVKEEAAELEGPSIAEVKKTSSFWIFGAAFAIISIGISALSTQYATYFTGELKMSPTLVGTLGSTFALFSLFGNVVGGALFDRIGSLKTMTISFVLQAIAIIALLMASNTHGLAFIFSIAYGLNVFSFMSAPAYMASDVFGKKDASVKLGIIKIFFACGFAVGSTLFGAVADNFGFRAGWITLLVCTVIGYALLLISIRKVKNKNKNKNYITE</sequence>
<dbReference type="InterPro" id="IPR036259">
    <property type="entry name" value="MFS_trans_sf"/>
</dbReference>
<dbReference type="Proteomes" id="UP000050668">
    <property type="component" value="Unassembled WGS sequence"/>
</dbReference>
<name>A0ABR5JXZ7_9BACI</name>
<keyword evidence="5 7" id="KW-1133">Transmembrane helix</keyword>
<keyword evidence="10" id="KW-1185">Reference proteome</keyword>
<proteinExistence type="predicted"/>
<feature type="transmembrane region" description="Helical" evidence="7">
    <location>
        <begin position="43"/>
        <end position="67"/>
    </location>
</feature>